<feature type="transmembrane region" description="Helical" evidence="1">
    <location>
        <begin position="61"/>
        <end position="84"/>
    </location>
</feature>
<keyword evidence="1" id="KW-0472">Membrane</keyword>
<feature type="transmembrane region" description="Helical" evidence="1">
    <location>
        <begin position="268"/>
        <end position="286"/>
    </location>
</feature>
<keyword evidence="1" id="KW-0812">Transmembrane</keyword>
<proteinExistence type="predicted"/>
<accession>A0A7C4BC26</accession>
<dbReference type="AlphaFoldDB" id="A0A7C4BC26"/>
<feature type="transmembrane region" description="Helical" evidence="1">
    <location>
        <begin position="26"/>
        <end position="49"/>
    </location>
</feature>
<feature type="transmembrane region" description="Helical" evidence="1">
    <location>
        <begin position="96"/>
        <end position="115"/>
    </location>
</feature>
<gene>
    <name evidence="2" type="ORF">ENV14_04895</name>
</gene>
<feature type="transmembrane region" description="Helical" evidence="1">
    <location>
        <begin position="235"/>
        <end position="256"/>
    </location>
</feature>
<dbReference type="EMBL" id="DTFF01000042">
    <property type="protein sequence ID" value="HGI87713.1"/>
    <property type="molecule type" value="Genomic_DNA"/>
</dbReference>
<feature type="transmembrane region" description="Helical" evidence="1">
    <location>
        <begin position="169"/>
        <end position="191"/>
    </location>
</feature>
<name>A0A7C4BC26_9CREN</name>
<feature type="transmembrane region" description="Helical" evidence="1">
    <location>
        <begin position="298"/>
        <end position="318"/>
    </location>
</feature>
<organism evidence="2">
    <name type="scientific">Ignisphaera aggregans</name>
    <dbReference type="NCBI Taxonomy" id="334771"/>
    <lineage>
        <taxon>Archaea</taxon>
        <taxon>Thermoproteota</taxon>
        <taxon>Thermoprotei</taxon>
        <taxon>Desulfurococcales</taxon>
        <taxon>Desulfurococcaceae</taxon>
        <taxon>Ignisphaera</taxon>
    </lineage>
</organism>
<feature type="transmembrane region" description="Helical" evidence="1">
    <location>
        <begin position="135"/>
        <end position="157"/>
    </location>
</feature>
<comment type="caution">
    <text evidence="2">The sequence shown here is derived from an EMBL/GenBank/DDBJ whole genome shotgun (WGS) entry which is preliminary data.</text>
</comment>
<sequence>MPWSPHRATLLAFGRALVLLAFYREIYMFISTALASLSGGFSAMLIAVYNPSFLASFATSLLALATLATGNTLLFAIAVILSAFTCVKPCLPLTQLLLFMAYLMLNTIVTGYRGLEHTSVRARLKDIAKSVPIPLAVVAVSTAIATVVTLVVSAIIGSLTRVPQSNPQLYAIMTSPITKIFMSLAALLYAYKVAKAAGEITAIAIAPTPSAALSELLNEDEIDSIFTPVFRWPMYMALALVLYSPIYTMVFDVLLHDVLNNLSNLMRMGVSAVAYALLIFLCRSFDILSELYGGEKKLAVASLAMLALAYASAVKLAFPYHGWGALLAPDFQGLAEAIQKSYVDFGNTVITLINTLSRLVGAAP</sequence>
<evidence type="ECO:0000256" key="1">
    <source>
        <dbReference type="SAM" id="Phobius"/>
    </source>
</evidence>
<protein>
    <submittedName>
        <fullName evidence="2">Uncharacterized protein</fullName>
    </submittedName>
</protein>
<evidence type="ECO:0000313" key="2">
    <source>
        <dbReference type="EMBL" id="HGI87713.1"/>
    </source>
</evidence>
<keyword evidence="1" id="KW-1133">Transmembrane helix</keyword>
<reference evidence="2" key="1">
    <citation type="journal article" date="2020" name="mSystems">
        <title>Genome- and Community-Level Interaction Insights into Carbon Utilization and Element Cycling Functions of Hydrothermarchaeota in Hydrothermal Sediment.</title>
        <authorList>
            <person name="Zhou Z."/>
            <person name="Liu Y."/>
            <person name="Xu W."/>
            <person name="Pan J."/>
            <person name="Luo Z.H."/>
            <person name="Li M."/>
        </authorList>
    </citation>
    <scope>NUCLEOTIDE SEQUENCE [LARGE SCALE GENOMIC DNA]</scope>
    <source>
        <strain evidence="2">SpSt-732</strain>
    </source>
</reference>